<dbReference type="Proteomes" id="UP000002668">
    <property type="component" value="Genome"/>
</dbReference>
<organism evidence="3">
    <name type="scientific">Leptosphaeria maculans (strain JN3 / isolate v23.1.3 / race Av1-4-5-6-7-8)</name>
    <name type="common">Blackleg fungus</name>
    <name type="synonym">Phoma lingam</name>
    <dbReference type="NCBI Taxonomy" id="985895"/>
    <lineage>
        <taxon>Eukaryota</taxon>
        <taxon>Fungi</taxon>
        <taxon>Dikarya</taxon>
        <taxon>Ascomycota</taxon>
        <taxon>Pezizomycotina</taxon>
        <taxon>Dothideomycetes</taxon>
        <taxon>Pleosporomycetidae</taxon>
        <taxon>Pleosporales</taxon>
        <taxon>Pleosporineae</taxon>
        <taxon>Leptosphaeriaceae</taxon>
        <taxon>Plenodomus</taxon>
        <taxon>Plenodomus lingam/Leptosphaeria maculans species complex</taxon>
    </lineage>
</organism>
<evidence type="ECO:0000313" key="3">
    <source>
        <dbReference type="Proteomes" id="UP000002668"/>
    </source>
</evidence>
<name>E5ABE1_LEPMJ</name>
<dbReference type="InParanoid" id="E5ABE1"/>
<dbReference type="OrthoDB" id="4843554at2759"/>
<dbReference type="HOGENOM" id="CLU_113407_0_0_1"/>
<evidence type="ECO:0000313" key="2">
    <source>
        <dbReference type="EMBL" id="CBY00982.1"/>
    </source>
</evidence>
<keyword evidence="1" id="KW-0732">Signal</keyword>
<proteinExistence type="predicted"/>
<keyword evidence="3" id="KW-1185">Reference proteome</keyword>
<dbReference type="VEuPathDB" id="FungiDB:LEMA_P021120.1"/>
<reference evidence="3" key="1">
    <citation type="journal article" date="2011" name="Nat. Commun.">
        <title>Effector diversification within compartments of the Leptosphaeria maculans genome affected by Repeat-Induced Point mutations.</title>
        <authorList>
            <person name="Rouxel T."/>
            <person name="Grandaubert J."/>
            <person name="Hane J.K."/>
            <person name="Hoede C."/>
            <person name="van de Wouw A.P."/>
            <person name="Couloux A."/>
            <person name="Dominguez V."/>
            <person name="Anthouard V."/>
            <person name="Bally P."/>
            <person name="Bourras S."/>
            <person name="Cozijnsen A.J."/>
            <person name="Ciuffetti L.M."/>
            <person name="Degrave A."/>
            <person name="Dilmaghani A."/>
            <person name="Duret L."/>
            <person name="Fudal I."/>
            <person name="Goodwin S.B."/>
            <person name="Gout L."/>
            <person name="Glaser N."/>
            <person name="Linglin J."/>
            <person name="Kema G.H.J."/>
            <person name="Lapalu N."/>
            <person name="Lawrence C.B."/>
            <person name="May K."/>
            <person name="Meyer M."/>
            <person name="Ollivier B."/>
            <person name="Poulain J."/>
            <person name="Schoch C.L."/>
            <person name="Simon A."/>
            <person name="Spatafora J.W."/>
            <person name="Stachowiak A."/>
            <person name="Turgeon B.G."/>
            <person name="Tyler B.M."/>
            <person name="Vincent D."/>
            <person name="Weissenbach J."/>
            <person name="Amselem J."/>
            <person name="Quesneville H."/>
            <person name="Oliver R.P."/>
            <person name="Wincker P."/>
            <person name="Balesdent M.-H."/>
            <person name="Howlett B.J."/>
        </authorList>
    </citation>
    <scope>NUCLEOTIDE SEQUENCE [LARGE SCALE GENOMIC DNA]</scope>
    <source>
        <strain evidence="3">JN3 / isolate v23.1.3 / race Av1-4-5-6-7-8</strain>
    </source>
</reference>
<dbReference type="RefSeq" id="XP_003844461.1">
    <property type="nucleotide sequence ID" value="XM_003844413.1"/>
</dbReference>
<dbReference type="EMBL" id="FP929138">
    <property type="protein sequence ID" value="CBY00982.1"/>
    <property type="molecule type" value="Genomic_DNA"/>
</dbReference>
<feature type="signal peptide" evidence="1">
    <location>
        <begin position="1"/>
        <end position="18"/>
    </location>
</feature>
<protein>
    <submittedName>
        <fullName evidence="2">Predicted protein</fullName>
    </submittedName>
</protein>
<dbReference type="eggNOG" id="ENOG502T0NB">
    <property type="taxonomic scope" value="Eukaryota"/>
</dbReference>
<gene>
    <name evidence="2" type="ORF">LEMA_P021120.1</name>
</gene>
<dbReference type="GeneID" id="13292341"/>
<feature type="chain" id="PRO_5003193610" evidence="1">
    <location>
        <begin position="19"/>
        <end position="189"/>
    </location>
</feature>
<dbReference type="OMA" id="NRCWPAC"/>
<sequence>MLFQKLAIVSALAALVAAQDIGQDDIPRECTAICAPVVTLARDCDNRNENDPAELDCVCRAPGANTMIPACDACVAQFQRPDVDDDNDDIVPDVNDVREVLSRCSFTTASFNPAATASSIMQSIGGNMSAPTPTGGAVVTTTSGGVVMTTTLASAATSAPPQQTTNAASGLQAGAALGLGALGFALGML</sequence>
<dbReference type="AlphaFoldDB" id="E5ABE1"/>
<dbReference type="STRING" id="985895.E5ABE1"/>
<evidence type="ECO:0000256" key="1">
    <source>
        <dbReference type="SAM" id="SignalP"/>
    </source>
</evidence>
<accession>E5ABE1</accession>